<organism evidence="2 3">
    <name type="scientific">Rhodofomes roseus</name>
    <dbReference type="NCBI Taxonomy" id="34475"/>
    <lineage>
        <taxon>Eukaryota</taxon>
        <taxon>Fungi</taxon>
        <taxon>Dikarya</taxon>
        <taxon>Basidiomycota</taxon>
        <taxon>Agaricomycotina</taxon>
        <taxon>Agaricomycetes</taxon>
        <taxon>Polyporales</taxon>
        <taxon>Rhodofomes</taxon>
    </lineage>
</organism>
<dbReference type="EMBL" id="JADCUA010000008">
    <property type="protein sequence ID" value="KAH9837656.1"/>
    <property type="molecule type" value="Genomic_DNA"/>
</dbReference>
<name>A0ABQ8KIF4_9APHY</name>
<sequence length="160" mass="18283">MRRVQMLLRDHQYIFPGDIERQLDCSKPYEHPLIVEAISTGFFKHRTSVGNAHQAELVSSLPDEYPDELELPGCMVAAAATCVYASLREWESGYHASIKYSATSYANVFDEHMEILGTIRKDKPHNYHQIMSRLLKLVRNGKSQSHDTSVSNTLRLIKFS</sequence>
<dbReference type="RefSeq" id="XP_047779694.1">
    <property type="nucleotide sequence ID" value="XM_047921561.1"/>
</dbReference>
<comment type="caution">
    <text evidence="2">The sequence shown here is derived from an EMBL/GenBank/DDBJ whole genome shotgun (WGS) entry which is preliminary data.</text>
</comment>
<dbReference type="InterPro" id="IPR045341">
    <property type="entry name" value="DUF6532"/>
</dbReference>
<proteinExistence type="predicted"/>
<dbReference type="GeneID" id="72002293"/>
<evidence type="ECO:0000313" key="3">
    <source>
        <dbReference type="Proteomes" id="UP000814176"/>
    </source>
</evidence>
<evidence type="ECO:0000313" key="2">
    <source>
        <dbReference type="EMBL" id="KAH9837656.1"/>
    </source>
</evidence>
<protein>
    <recommendedName>
        <fullName evidence="1">DUF6532 domain-containing protein</fullName>
    </recommendedName>
</protein>
<evidence type="ECO:0000259" key="1">
    <source>
        <dbReference type="Pfam" id="PF20149"/>
    </source>
</evidence>
<dbReference type="Proteomes" id="UP000814176">
    <property type="component" value="Unassembled WGS sequence"/>
</dbReference>
<feature type="domain" description="DUF6532" evidence="1">
    <location>
        <begin position="3"/>
        <end position="118"/>
    </location>
</feature>
<accession>A0ABQ8KIF4</accession>
<reference evidence="2 3" key="1">
    <citation type="journal article" date="2021" name="Environ. Microbiol.">
        <title>Gene family expansions and transcriptome signatures uncover fungal adaptations to wood decay.</title>
        <authorList>
            <person name="Hage H."/>
            <person name="Miyauchi S."/>
            <person name="Viragh M."/>
            <person name="Drula E."/>
            <person name="Min B."/>
            <person name="Chaduli D."/>
            <person name="Navarro D."/>
            <person name="Favel A."/>
            <person name="Norest M."/>
            <person name="Lesage-Meessen L."/>
            <person name="Balint B."/>
            <person name="Merenyi Z."/>
            <person name="de Eugenio L."/>
            <person name="Morin E."/>
            <person name="Martinez A.T."/>
            <person name="Baldrian P."/>
            <person name="Stursova M."/>
            <person name="Martinez M.J."/>
            <person name="Novotny C."/>
            <person name="Magnuson J.K."/>
            <person name="Spatafora J.W."/>
            <person name="Maurice S."/>
            <person name="Pangilinan J."/>
            <person name="Andreopoulos W."/>
            <person name="LaButti K."/>
            <person name="Hundley H."/>
            <person name="Na H."/>
            <person name="Kuo A."/>
            <person name="Barry K."/>
            <person name="Lipzen A."/>
            <person name="Henrissat B."/>
            <person name="Riley R."/>
            <person name="Ahrendt S."/>
            <person name="Nagy L.G."/>
            <person name="Grigoriev I.V."/>
            <person name="Martin F."/>
            <person name="Rosso M.N."/>
        </authorList>
    </citation>
    <scope>NUCLEOTIDE SEQUENCE [LARGE SCALE GENOMIC DNA]</scope>
    <source>
        <strain evidence="2 3">CIRM-BRFM 1785</strain>
    </source>
</reference>
<dbReference type="Pfam" id="PF20149">
    <property type="entry name" value="DUF6532"/>
    <property type="match status" value="1"/>
</dbReference>
<gene>
    <name evidence="2" type="ORF">C8Q71DRAFT_722985</name>
</gene>
<keyword evidence="3" id="KW-1185">Reference proteome</keyword>